<sequence length="325" mass="36398">MGDFVLSKKKQSITADELFSKNADLFKTRFLTGKKGLGRKIESHEIHYPALALTGFLDRFAFKKIQFISEIEWHYLGAQSPARRKECVAKICEFAIPAIVVTRGRKVHNELFDACRKFHVPFYSTPLSSQDLHFKMSDFLEEYFAPRITLHSSLVDVYGIGLLYTGKSGIGKSECVLDLVERGHRLVADDIVTVMKKGNTLIGSGSPLLGHHMEIRGVGIINIEALFGVRAIRMNKKIEVMVELVEWGNSANYERLGLDETTTGILDVPVDKITIPIFPGKNITVISEVIAMNKLLKMNGINSAAEFNQRLLKTLQNKQQSRSGT</sequence>
<dbReference type="PANTHER" id="PTHR30305">
    <property type="entry name" value="PROTEIN YJDM-RELATED"/>
    <property type="match status" value="1"/>
</dbReference>
<feature type="active site" evidence="13">
    <location>
        <position position="151"/>
    </location>
</feature>
<dbReference type="Gene3D" id="3.40.50.300">
    <property type="entry name" value="P-loop containing nucleotide triphosphate hydrolases"/>
    <property type="match status" value="1"/>
</dbReference>
<comment type="caution">
    <text evidence="16">The sequence shown here is derived from an EMBL/GenBank/DDBJ whole genome shotgun (WGS) entry which is preliminary data.</text>
</comment>
<reference evidence="16 17" key="1">
    <citation type="journal article" date="2016" name="Nat. Commun.">
        <title>Thousands of microbial genomes shed light on interconnected biogeochemical processes in an aquifer system.</title>
        <authorList>
            <person name="Anantharaman K."/>
            <person name="Brown C.T."/>
            <person name="Hug L.A."/>
            <person name="Sharon I."/>
            <person name="Castelle C.J."/>
            <person name="Probst A.J."/>
            <person name="Thomas B.C."/>
            <person name="Singh A."/>
            <person name="Wilkins M.J."/>
            <person name="Karaoz U."/>
            <person name="Brodie E.L."/>
            <person name="Williams K.H."/>
            <person name="Hubbard S.S."/>
            <person name="Banfield J.F."/>
        </authorList>
    </citation>
    <scope>NUCLEOTIDE SEQUENCE [LARGE SCALE GENOMIC DNA]</scope>
</reference>
<dbReference type="Proteomes" id="UP000179243">
    <property type="component" value="Unassembled WGS sequence"/>
</dbReference>
<evidence type="ECO:0000256" key="7">
    <source>
        <dbReference type="ARBA" id="ARBA00022741"/>
    </source>
</evidence>
<evidence type="ECO:0000256" key="13">
    <source>
        <dbReference type="HAMAP-Rule" id="MF_01249"/>
    </source>
</evidence>
<evidence type="ECO:0000256" key="2">
    <source>
        <dbReference type="ARBA" id="ARBA00001946"/>
    </source>
</evidence>
<feature type="active site" description="Proton acceptor; for phosphorylation activity. Proton donor; for dephosphorylation activity" evidence="13">
    <location>
        <position position="190"/>
    </location>
</feature>
<evidence type="ECO:0000313" key="17">
    <source>
        <dbReference type="Proteomes" id="UP000179243"/>
    </source>
</evidence>
<evidence type="ECO:0000256" key="1">
    <source>
        <dbReference type="ARBA" id="ARBA00001120"/>
    </source>
</evidence>
<dbReference type="GO" id="GO:0000287">
    <property type="term" value="F:magnesium ion binding"/>
    <property type="evidence" value="ECO:0007669"/>
    <property type="project" value="UniProtKB-UniRule"/>
</dbReference>
<dbReference type="HAMAP" id="MF_01249">
    <property type="entry name" value="HPr_kinase"/>
    <property type="match status" value="1"/>
</dbReference>
<gene>
    <name evidence="13" type="primary">hprK</name>
    <name evidence="16" type="ORF">A2519_04670</name>
</gene>
<dbReference type="PANTHER" id="PTHR30305:SF1">
    <property type="entry name" value="HPR KINASE_PHOSPHORYLASE"/>
    <property type="match status" value="1"/>
</dbReference>
<feature type="region of interest" description="Important for the catalytic mechanism of dephosphorylation" evidence="13">
    <location>
        <begin position="276"/>
        <end position="281"/>
    </location>
</feature>
<feature type="binding site" evidence="13">
    <location>
        <position position="173"/>
    </location>
    <ligand>
        <name>Mg(2+)</name>
        <dbReference type="ChEBI" id="CHEBI:18420"/>
    </ligand>
</feature>
<dbReference type="GO" id="GO:0004674">
    <property type="term" value="F:protein serine/threonine kinase activity"/>
    <property type="evidence" value="ECO:0007669"/>
    <property type="project" value="UniProtKB-KW"/>
</dbReference>
<evidence type="ECO:0000259" key="14">
    <source>
        <dbReference type="Pfam" id="PF02603"/>
    </source>
</evidence>
<dbReference type="EC" id="2.7.4.-" evidence="13"/>
<dbReference type="GO" id="GO:0005524">
    <property type="term" value="F:ATP binding"/>
    <property type="evidence" value="ECO:0007669"/>
    <property type="project" value="UniProtKB-UniRule"/>
</dbReference>
<dbReference type="GO" id="GO:0004712">
    <property type="term" value="F:protein serine/threonine/tyrosine kinase activity"/>
    <property type="evidence" value="ECO:0007669"/>
    <property type="project" value="UniProtKB-UniRule"/>
</dbReference>
<organism evidence="16 17">
    <name type="scientific">Candidatus Raymondbacteria bacterium RIFOXYD12_FULL_49_13</name>
    <dbReference type="NCBI Taxonomy" id="1817890"/>
    <lineage>
        <taxon>Bacteria</taxon>
        <taxon>Raymondiibacteriota</taxon>
    </lineage>
</organism>
<evidence type="ECO:0000259" key="15">
    <source>
        <dbReference type="Pfam" id="PF07475"/>
    </source>
</evidence>
<proteinExistence type="inferred from homology"/>
<evidence type="ECO:0000256" key="9">
    <source>
        <dbReference type="ARBA" id="ARBA00022840"/>
    </source>
</evidence>
<comment type="miscellaneous">
    <text evidence="13">Both phosphorylation and phosphorolysis are carried out by the same active site and suggest a common mechanism for both reactions.</text>
</comment>
<dbReference type="Pfam" id="PF02603">
    <property type="entry name" value="Hpr_kinase_N"/>
    <property type="match status" value="1"/>
</dbReference>
<feature type="domain" description="HPr(Ser) kinase/phosphorylase N-terminal" evidence="14">
    <location>
        <begin position="14"/>
        <end position="140"/>
    </location>
</feature>
<comment type="catalytic activity">
    <reaction evidence="1 13">
        <text>[HPr protein]-L-serine + ATP = [HPr protein]-O-phospho-L-serine + ADP + H(+)</text>
        <dbReference type="Rhea" id="RHEA:46600"/>
        <dbReference type="Rhea" id="RHEA-COMP:11602"/>
        <dbReference type="Rhea" id="RHEA-COMP:11603"/>
        <dbReference type="ChEBI" id="CHEBI:15378"/>
        <dbReference type="ChEBI" id="CHEBI:29999"/>
        <dbReference type="ChEBI" id="CHEBI:30616"/>
        <dbReference type="ChEBI" id="CHEBI:83421"/>
        <dbReference type="ChEBI" id="CHEBI:456216"/>
    </reaction>
</comment>
<evidence type="ECO:0000256" key="10">
    <source>
        <dbReference type="ARBA" id="ARBA00022842"/>
    </source>
</evidence>
<evidence type="ECO:0000313" key="16">
    <source>
        <dbReference type="EMBL" id="OGK03986.1"/>
    </source>
</evidence>
<comment type="catalytic activity">
    <reaction evidence="12 13">
        <text>[HPr protein]-O-phospho-L-serine + phosphate + H(+) = [HPr protein]-L-serine + diphosphate</text>
        <dbReference type="Rhea" id="RHEA:46604"/>
        <dbReference type="Rhea" id="RHEA-COMP:11602"/>
        <dbReference type="Rhea" id="RHEA-COMP:11603"/>
        <dbReference type="ChEBI" id="CHEBI:15378"/>
        <dbReference type="ChEBI" id="CHEBI:29999"/>
        <dbReference type="ChEBI" id="CHEBI:33019"/>
        <dbReference type="ChEBI" id="CHEBI:43474"/>
        <dbReference type="ChEBI" id="CHEBI:83421"/>
    </reaction>
</comment>
<feature type="active site" evidence="13">
    <location>
        <position position="172"/>
    </location>
</feature>
<keyword evidence="5 13" id="KW-0808">Transferase</keyword>
<feature type="binding site" evidence="13">
    <location>
        <position position="214"/>
    </location>
    <ligand>
        <name>Mg(2+)</name>
        <dbReference type="ChEBI" id="CHEBI:18420"/>
    </ligand>
</feature>
<dbReference type="Gene3D" id="3.40.1390.20">
    <property type="entry name" value="HprK N-terminal domain-like"/>
    <property type="match status" value="1"/>
</dbReference>
<evidence type="ECO:0000256" key="6">
    <source>
        <dbReference type="ARBA" id="ARBA00022723"/>
    </source>
</evidence>
<dbReference type="FunFam" id="3.40.50.300:FF:000174">
    <property type="entry name" value="HPr kinase/phosphorylase"/>
    <property type="match status" value="1"/>
</dbReference>
<comment type="subunit">
    <text evidence="13">Homohexamer.</text>
</comment>
<keyword evidence="7 13" id="KW-0547">Nucleotide-binding</keyword>
<evidence type="ECO:0000256" key="12">
    <source>
        <dbReference type="ARBA" id="ARBA00047657"/>
    </source>
</evidence>
<name>A0A1F7FBX9_UNCRA</name>
<dbReference type="SUPFAM" id="SSF53795">
    <property type="entry name" value="PEP carboxykinase-like"/>
    <property type="match status" value="1"/>
</dbReference>
<feature type="active site" evidence="13">
    <location>
        <position position="255"/>
    </location>
</feature>
<dbReference type="CDD" id="cd01918">
    <property type="entry name" value="HprK_C"/>
    <property type="match status" value="1"/>
</dbReference>
<dbReference type="InterPro" id="IPR028979">
    <property type="entry name" value="Ser_kin/Pase_Hpr-like_N_sf"/>
</dbReference>
<comment type="similarity">
    <text evidence="3 13">Belongs to the HPrK/P family.</text>
</comment>
<keyword evidence="10 13" id="KW-0460">Magnesium</keyword>
<evidence type="ECO:0000256" key="3">
    <source>
        <dbReference type="ARBA" id="ARBA00006883"/>
    </source>
</evidence>
<feature type="binding site" evidence="13">
    <location>
        <begin position="166"/>
        <end position="173"/>
    </location>
    <ligand>
        <name>ATP</name>
        <dbReference type="ChEBI" id="CHEBI:30616"/>
    </ligand>
</feature>
<dbReference type="AlphaFoldDB" id="A0A1F7FBX9"/>
<dbReference type="EC" id="2.7.11.-" evidence="13"/>
<evidence type="ECO:0000256" key="8">
    <source>
        <dbReference type="ARBA" id="ARBA00022777"/>
    </source>
</evidence>
<protein>
    <recommendedName>
        <fullName evidence="13">HPr kinase/phosphorylase</fullName>
        <shortName evidence="13">HPrK/P</shortName>
        <ecNumber evidence="13">2.7.11.-</ecNumber>
        <ecNumber evidence="13">2.7.4.-</ecNumber>
    </recommendedName>
    <alternativeName>
        <fullName evidence="13">HPr(Ser) kinase/phosphorylase</fullName>
    </alternativeName>
</protein>
<evidence type="ECO:0000256" key="11">
    <source>
        <dbReference type="ARBA" id="ARBA00023268"/>
    </source>
</evidence>
<dbReference type="InterPro" id="IPR011104">
    <property type="entry name" value="Hpr_kin/Pase_C"/>
</dbReference>
<keyword evidence="6 13" id="KW-0479">Metal-binding</keyword>
<dbReference type="InterPro" id="IPR027417">
    <property type="entry name" value="P-loop_NTPase"/>
</dbReference>
<keyword evidence="8 13" id="KW-0418">Kinase</keyword>
<feature type="region of interest" description="Important for the catalytic mechanism of both phosphorylation and dephosphorylation" evidence="13">
    <location>
        <begin position="213"/>
        <end position="222"/>
    </location>
</feature>
<evidence type="ECO:0000256" key="4">
    <source>
        <dbReference type="ARBA" id="ARBA00022527"/>
    </source>
</evidence>
<dbReference type="GO" id="GO:0000155">
    <property type="term" value="F:phosphorelay sensor kinase activity"/>
    <property type="evidence" value="ECO:0007669"/>
    <property type="project" value="InterPro"/>
</dbReference>
<comment type="domain">
    <text evidence="13">The Walker A ATP-binding motif also binds Pi and PPi.</text>
</comment>
<keyword evidence="9 13" id="KW-0067">ATP-binding</keyword>
<dbReference type="Pfam" id="PF07475">
    <property type="entry name" value="Hpr_kinase_C"/>
    <property type="match status" value="1"/>
</dbReference>
<dbReference type="SUPFAM" id="SSF75138">
    <property type="entry name" value="HprK N-terminal domain-like"/>
    <property type="match status" value="1"/>
</dbReference>
<dbReference type="NCBIfam" id="TIGR00679">
    <property type="entry name" value="hpr-ser"/>
    <property type="match status" value="1"/>
</dbReference>
<keyword evidence="11 13" id="KW-0511">Multifunctional enzyme</keyword>
<evidence type="ECO:0000256" key="5">
    <source>
        <dbReference type="ARBA" id="ARBA00022679"/>
    </source>
</evidence>
<dbReference type="InterPro" id="IPR003755">
    <property type="entry name" value="HPr(Ser)_kin/Pase"/>
</dbReference>
<dbReference type="InterPro" id="IPR011126">
    <property type="entry name" value="Hpr_kin/Pase_Hpr_N"/>
</dbReference>
<dbReference type="EMBL" id="MFYX01000078">
    <property type="protein sequence ID" value="OGK03986.1"/>
    <property type="molecule type" value="Genomic_DNA"/>
</dbReference>
<comment type="function">
    <text evidence="13">Catalyzes the ATP- as well as the pyrophosphate-dependent phosphorylation of a specific serine residue in HPr, a phosphocarrier protein of the phosphoenolpyruvate-dependent sugar phosphotransferase system (PTS). HprK/P also catalyzes the pyrophosphate-producing, inorganic phosphate-dependent dephosphorylation (phosphorolysis) of seryl-phosphorylated HPr (P-Ser-HPr).</text>
</comment>
<feature type="domain" description="HPr kinase/phosphorylase C-terminal" evidence="15">
    <location>
        <begin position="143"/>
        <end position="310"/>
    </location>
</feature>
<comment type="cofactor">
    <cofactor evidence="2 13">
        <name>Mg(2+)</name>
        <dbReference type="ChEBI" id="CHEBI:18420"/>
    </cofactor>
</comment>
<accession>A0A1F7FBX9</accession>
<keyword evidence="4 13" id="KW-0723">Serine/threonine-protein kinase</keyword>
<dbReference type="GO" id="GO:0006109">
    <property type="term" value="P:regulation of carbohydrate metabolic process"/>
    <property type="evidence" value="ECO:0007669"/>
    <property type="project" value="UniProtKB-UniRule"/>
</dbReference>